<keyword evidence="2" id="KW-0963">Cytoplasm</keyword>
<dbReference type="Pfam" id="PF00582">
    <property type="entry name" value="Usp"/>
    <property type="match status" value="1"/>
</dbReference>
<dbReference type="OrthoDB" id="8547832at2"/>
<sequence length="159" mass="16983">MYQRIFVPVDDSSTSRRALDEAIKLAQHTGATLLLAHVVDLAQFGWGGTEFLDASELQKNIKATGEAVLNQAREAVEAAGLPCSAVLLESWGDKMAEVLVGEAEKEQAELIVMGTHGFSGLMHLLMGSVAEGIMRRANVPVLLVRSDETPDADAPPAVM</sequence>
<comment type="caution">
    <text evidence="4">The sequence shown here is derived from an EMBL/GenBank/DDBJ whole genome shotgun (WGS) entry which is preliminary data.</text>
</comment>
<dbReference type="PANTHER" id="PTHR46268:SF15">
    <property type="entry name" value="UNIVERSAL STRESS PROTEIN HP_0031"/>
    <property type="match status" value="1"/>
</dbReference>
<dbReference type="GO" id="GO:0005737">
    <property type="term" value="C:cytoplasm"/>
    <property type="evidence" value="ECO:0007669"/>
    <property type="project" value="UniProtKB-SubCell"/>
</dbReference>
<dbReference type="Proteomes" id="UP000247555">
    <property type="component" value="Unassembled WGS sequence"/>
</dbReference>
<keyword evidence="5" id="KW-1185">Reference proteome</keyword>
<name>A0A318L7I6_9NEIS</name>
<dbReference type="AlphaFoldDB" id="A0A318L7I6"/>
<dbReference type="EMBL" id="QJKI01000016">
    <property type="protein sequence ID" value="PXX77647.1"/>
    <property type="molecule type" value="Genomic_DNA"/>
</dbReference>
<accession>A0A318L7I6</accession>
<dbReference type="Gene3D" id="3.40.50.620">
    <property type="entry name" value="HUPs"/>
    <property type="match status" value="1"/>
</dbReference>
<dbReference type="PRINTS" id="PR01438">
    <property type="entry name" value="UNVRSLSTRESS"/>
</dbReference>
<comment type="subcellular location">
    <subcellularLocation>
        <location evidence="2">Cytoplasm</location>
    </subcellularLocation>
</comment>
<dbReference type="InterPro" id="IPR014729">
    <property type="entry name" value="Rossmann-like_a/b/a_fold"/>
</dbReference>
<evidence type="ECO:0000313" key="5">
    <source>
        <dbReference type="Proteomes" id="UP000247555"/>
    </source>
</evidence>
<gene>
    <name evidence="4" type="ORF">DFR34_11627</name>
</gene>
<evidence type="ECO:0000313" key="4">
    <source>
        <dbReference type="EMBL" id="PXX77647.1"/>
    </source>
</evidence>
<protein>
    <recommendedName>
        <fullName evidence="2">Universal stress protein</fullName>
    </recommendedName>
</protein>
<dbReference type="PIRSF" id="PIRSF006276">
    <property type="entry name" value="UspA"/>
    <property type="match status" value="1"/>
</dbReference>
<feature type="domain" description="UspA" evidence="3">
    <location>
        <begin position="1"/>
        <end position="145"/>
    </location>
</feature>
<dbReference type="SUPFAM" id="SSF52402">
    <property type="entry name" value="Adenine nucleotide alpha hydrolases-like"/>
    <property type="match status" value="1"/>
</dbReference>
<evidence type="ECO:0000256" key="1">
    <source>
        <dbReference type="ARBA" id="ARBA00008791"/>
    </source>
</evidence>
<dbReference type="InterPro" id="IPR006015">
    <property type="entry name" value="Universal_stress_UspA"/>
</dbReference>
<reference evidence="4 5" key="1">
    <citation type="submission" date="2018-05" db="EMBL/GenBank/DDBJ databases">
        <title>Genomic Encyclopedia of Type Strains, Phase IV (KMG-IV): sequencing the most valuable type-strain genomes for metagenomic binning, comparative biology and taxonomic classification.</title>
        <authorList>
            <person name="Goeker M."/>
        </authorList>
    </citation>
    <scope>NUCLEOTIDE SEQUENCE [LARGE SCALE GENOMIC DNA]</scope>
    <source>
        <strain evidence="4 5">DSM 29661</strain>
    </source>
</reference>
<organism evidence="4 5">
    <name type="scientific">Rivihabitans pingtungensis</name>
    <dbReference type="NCBI Taxonomy" id="1054498"/>
    <lineage>
        <taxon>Bacteria</taxon>
        <taxon>Pseudomonadati</taxon>
        <taxon>Pseudomonadota</taxon>
        <taxon>Betaproteobacteria</taxon>
        <taxon>Neisseriales</taxon>
        <taxon>Aquaspirillaceae</taxon>
        <taxon>Rivihabitans</taxon>
    </lineage>
</organism>
<comment type="similarity">
    <text evidence="1 2">Belongs to the universal stress protein A family.</text>
</comment>
<dbReference type="InterPro" id="IPR006016">
    <property type="entry name" value="UspA"/>
</dbReference>
<proteinExistence type="inferred from homology"/>
<dbReference type="CDD" id="cd00293">
    <property type="entry name" value="USP-like"/>
    <property type="match status" value="1"/>
</dbReference>
<dbReference type="PANTHER" id="PTHR46268">
    <property type="entry name" value="STRESS RESPONSE PROTEIN NHAX"/>
    <property type="match status" value="1"/>
</dbReference>
<dbReference type="RefSeq" id="WP_110391359.1">
    <property type="nucleotide sequence ID" value="NZ_DAIPEO010000259.1"/>
</dbReference>
<evidence type="ECO:0000256" key="2">
    <source>
        <dbReference type="PIRNR" id="PIRNR006276"/>
    </source>
</evidence>
<evidence type="ECO:0000259" key="3">
    <source>
        <dbReference type="Pfam" id="PF00582"/>
    </source>
</evidence>